<organism evidence="2 3">
    <name type="scientific">Lentzea atacamensis</name>
    <dbReference type="NCBI Taxonomy" id="531938"/>
    <lineage>
        <taxon>Bacteria</taxon>
        <taxon>Bacillati</taxon>
        <taxon>Actinomycetota</taxon>
        <taxon>Actinomycetes</taxon>
        <taxon>Pseudonocardiales</taxon>
        <taxon>Pseudonocardiaceae</taxon>
        <taxon>Lentzea</taxon>
    </lineage>
</organism>
<dbReference type="Proteomes" id="UP000246005">
    <property type="component" value="Unassembled WGS sequence"/>
</dbReference>
<dbReference type="EMBL" id="QGHB01000006">
    <property type="protein sequence ID" value="PWK85555.1"/>
    <property type="molecule type" value="Genomic_DNA"/>
</dbReference>
<dbReference type="InterPro" id="IPR047659">
    <property type="entry name" value="T7SS_assoc"/>
</dbReference>
<accession>A0A316HYU2</accession>
<feature type="compositionally biased region" description="Basic and acidic residues" evidence="1">
    <location>
        <begin position="228"/>
        <end position="238"/>
    </location>
</feature>
<feature type="compositionally biased region" description="Low complexity" evidence="1">
    <location>
        <begin position="214"/>
        <end position="223"/>
    </location>
</feature>
<comment type="caution">
    <text evidence="2">The sequence shown here is derived from an EMBL/GenBank/DDBJ whole genome shotgun (WGS) entry which is preliminary data.</text>
</comment>
<feature type="region of interest" description="Disordered" evidence="1">
    <location>
        <begin position="78"/>
        <end position="98"/>
    </location>
</feature>
<protein>
    <recommendedName>
        <fullName evidence="4">SseB protein N-terminal domain-containing protein</fullName>
    </recommendedName>
</protein>
<evidence type="ECO:0000313" key="2">
    <source>
        <dbReference type="EMBL" id="PWK85555.1"/>
    </source>
</evidence>
<feature type="region of interest" description="Disordered" evidence="1">
    <location>
        <begin position="214"/>
        <end position="253"/>
    </location>
</feature>
<reference evidence="2 3" key="1">
    <citation type="submission" date="2018-05" db="EMBL/GenBank/DDBJ databases">
        <title>Genomic Encyclopedia of Type Strains, Phase IV (KMG-IV): sequencing the most valuable type-strain genomes for metagenomic binning, comparative biology and taxonomic classification.</title>
        <authorList>
            <person name="Goeker M."/>
        </authorList>
    </citation>
    <scope>NUCLEOTIDE SEQUENCE [LARGE SCALE GENOMIC DNA]</scope>
    <source>
        <strain evidence="2 3">DSM 45480</strain>
    </source>
</reference>
<dbReference type="RefSeq" id="WP_109638159.1">
    <property type="nucleotide sequence ID" value="NZ_QGHB01000006.1"/>
</dbReference>
<evidence type="ECO:0000313" key="3">
    <source>
        <dbReference type="Proteomes" id="UP000246005"/>
    </source>
</evidence>
<dbReference type="NCBIfam" id="NF033532">
    <property type="entry name" value="lone7para_assoc"/>
    <property type="match status" value="1"/>
</dbReference>
<evidence type="ECO:0008006" key="4">
    <source>
        <dbReference type="Google" id="ProtNLM"/>
    </source>
</evidence>
<evidence type="ECO:0000256" key="1">
    <source>
        <dbReference type="SAM" id="MobiDB-lite"/>
    </source>
</evidence>
<name>A0A316HYU2_9PSEU</name>
<sequence>MDTHEKQHDEHIGREAVMAETATTTEQTEARFEGDQWVFLIDPAWQAEQPEPAEGEERPRPPLEVVVGGWFVEQDGTTSRFHANPDYLPTRPDSPTDPVDATLQMVTRGEAEPGELLSIMTEGSVFGLAVTEENTPVVVMSPDEVPCVVVATAPAHSRRIAEIKELDNIAAWAEVSLEQLVGLLPEEGVDVLLNAGAPASMRLIAAALRQALAEAPKPEAAAPEGEDADGRPATEAEAPKSQAKKAKPEAAAG</sequence>
<proteinExistence type="predicted"/>
<dbReference type="AlphaFoldDB" id="A0A316HYU2"/>
<gene>
    <name evidence="2" type="ORF">C8D88_106183</name>
</gene>